<evidence type="ECO:0000313" key="1">
    <source>
        <dbReference type="EMBL" id="SQA99025.1"/>
    </source>
</evidence>
<dbReference type="SUPFAM" id="SSF51419">
    <property type="entry name" value="PLP-binding barrel"/>
    <property type="match status" value="1"/>
</dbReference>
<dbReference type="Proteomes" id="UP000251197">
    <property type="component" value="Unassembled WGS sequence"/>
</dbReference>
<reference evidence="1 2" key="1">
    <citation type="submission" date="2018-06" db="EMBL/GenBank/DDBJ databases">
        <authorList>
            <consortium name="Pathogen Informatics"/>
            <person name="Doyle S."/>
        </authorList>
    </citation>
    <scope>NUCLEOTIDE SEQUENCE [LARGE SCALE GENOMIC DNA]</scope>
    <source>
        <strain evidence="1 2">NCTC12120</strain>
    </source>
</reference>
<evidence type="ECO:0008006" key="3">
    <source>
        <dbReference type="Google" id="ProtNLM"/>
    </source>
</evidence>
<sequence>MRPEPFGRQGAVLPDTWIIDVDQVLENGRKLLAAARKHGITLYFMTKQVGRNPWLANKLVELGFKGAVAVDFKEARTLREANVPVSHVGHLVQVPVALVEENVNGGDGIITLFSLEKAREVSGCRAGERARSGGDAEGVCRLRPALSRVRNPVFRS</sequence>
<dbReference type="AlphaFoldDB" id="A0A2X2TI17"/>
<dbReference type="Gene3D" id="2.40.37.30">
    <property type="match status" value="1"/>
</dbReference>
<dbReference type="EMBL" id="UAVU01000003">
    <property type="protein sequence ID" value="SQA99025.1"/>
    <property type="molecule type" value="Genomic_DNA"/>
</dbReference>
<accession>A0A2X2TI17</accession>
<proteinExistence type="predicted"/>
<dbReference type="InterPro" id="IPR029066">
    <property type="entry name" value="PLP-binding_barrel"/>
</dbReference>
<evidence type="ECO:0000313" key="2">
    <source>
        <dbReference type="Proteomes" id="UP000251197"/>
    </source>
</evidence>
<organism evidence="1 2">
    <name type="scientific">Cedecea neteri</name>
    <dbReference type="NCBI Taxonomy" id="158822"/>
    <lineage>
        <taxon>Bacteria</taxon>
        <taxon>Pseudomonadati</taxon>
        <taxon>Pseudomonadota</taxon>
        <taxon>Gammaproteobacteria</taxon>
        <taxon>Enterobacterales</taxon>
        <taxon>Enterobacteriaceae</taxon>
        <taxon>Cedecea</taxon>
    </lineage>
</organism>
<name>A0A2X2TI17_9ENTR</name>
<gene>
    <name evidence="1" type="ORF">NCTC12120_02925</name>
</gene>
<protein>
    <recommendedName>
        <fullName evidence="3">Alanine racemase, N-terminal domain</fullName>
    </recommendedName>
</protein>